<gene>
    <name evidence="2" type="ORF">DS837_11270</name>
</gene>
<evidence type="ECO:0000313" key="2">
    <source>
        <dbReference type="EMBL" id="KAA0686265.1"/>
    </source>
</evidence>
<evidence type="ECO:0000313" key="3">
    <source>
        <dbReference type="Proteomes" id="UP000476837"/>
    </source>
</evidence>
<dbReference type="AlphaFoldDB" id="A0A6L3B5C5"/>
<feature type="compositionally biased region" description="Basic residues" evidence="1">
    <location>
        <begin position="36"/>
        <end position="46"/>
    </location>
</feature>
<organism evidence="2 3">
    <name type="scientific">Azospirillum brasilense</name>
    <dbReference type="NCBI Taxonomy" id="192"/>
    <lineage>
        <taxon>Bacteria</taxon>
        <taxon>Pseudomonadati</taxon>
        <taxon>Pseudomonadota</taxon>
        <taxon>Alphaproteobacteria</taxon>
        <taxon>Rhodospirillales</taxon>
        <taxon>Azospirillaceae</taxon>
        <taxon>Azospirillum</taxon>
    </lineage>
</organism>
<proteinExistence type="predicted"/>
<name>A0A6L3B5C5_AZOBR</name>
<feature type="compositionally biased region" description="Basic and acidic residues" evidence="1">
    <location>
        <begin position="53"/>
        <end position="69"/>
    </location>
</feature>
<sequence length="181" mass="19889">MKLVRDGRTLKLKAIASLRTAMTGFNSFGQGDRQRRSGRGRGRPRGRPSQAIPHERHGLGGEERADAAEGQRGPAMVRDRRRCPVLPRFPARQHEVPVLLGPRPDKDEESGRGPRDRRDLGRAQGESSQTGARSARGVGSGPDQSRRPSNRCSSTSHRLVGRLIRPRSAASAAMRLTHQRA</sequence>
<dbReference type="Proteomes" id="UP000476837">
    <property type="component" value="Unassembled WGS sequence"/>
</dbReference>
<evidence type="ECO:0000256" key="1">
    <source>
        <dbReference type="SAM" id="MobiDB-lite"/>
    </source>
</evidence>
<dbReference type="EMBL" id="QOKV01000005">
    <property type="protein sequence ID" value="KAA0686265.1"/>
    <property type="molecule type" value="Genomic_DNA"/>
</dbReference>
<feature type="region of interest" description="Disordered" evidence="1">
    <location>
        <begin position="24"/>
        <end position="181"/>
    </location>
</feature>
<feature type="compositionally biased region" description="Basic and acidic residues" evidence="1">
    <location>
        <begin position="103"/>
        <end position="121"/>
    </location>
</feature>
<protein>
    <submittedName>
        <fullName evidence="2">Uncharacterized protein</fullName>
    </submittedName>
</protein>
<comment type="caution">
    <text evidence="2">The sequence shown here is derived from an EMBL/GenBank/DDBJ whole genome shotgun (WGS) entry which is preliminary data.</text>
</comment>
<accession>A0A6L3B5C5</accession>
<reference evidence="2 3" key="1">
    <citation type="submission" date="2018-07" db="EMBL/GenBank/DDBJ databases">
        <title>Genome sequence of Roseomonas fauriae ATCC 49958.</title>
        <authorList>
            <person name="Sant'Anna F.H."/>
            <person name="Baldani J.I."/>
            <person name="Zilli J.E."/>
            <person name="Reis V.M."/>
            <person name="Hartmann A."/>
            <person name="Cruz L."/>
            <person name="de Souza E.M."/>
            <person name="de Oliveira Pedrosa F."/>
            <person name="Passaglia L.M.P."/>
        </authorList>
    </citation>
    <scope>NUCLEOTIDE SEQUENCE [LARGE SCALE GENOMIC DNA]</scope>
    <source>
        <strain evidence="2 3">ATCC 49958</strain>
    </source>
</reference>